<proteinExistence type="predicted"/>
<gene>
    <name evidence="2" type="primary">A09g512650.1_BraROA</name>
    <name evidence="2" type="ORF">IGI04_036384</name>
</gene>
<dbReference type="Proteomes" id="UP000823674">
    <property type="component" value="Chromosome A09"/>
</dbReference>
<accession>A0ABQ7LHC4</accession>
<keyword evidence="3" id="KW-1185">Reference proteome</keyword>
<protein>
    <submittedName>
        <fullName evidence="2">Uncharacterized protein</fullName>
    </submittedName>
</protein>
<organism evidence="2 3">
    <name type="scientific">Brassica rapa subsp. trilocularis</name>
    <dbReference type="NCBI Taxonomy" id="1813537"/>
    <lineage>
        <taxon>Eukaryota</taxon>
        <taxon>Viridiplantae</taxon>
        <taxon>Streptophyta</taxon>
        <taxon>Embryophyta</taxon>
        <taxon>Tracheophyta</taxon>
        <taxon>Spermatophyta</taxon>
        <taxon>Magnoliopsida</taxon>
        <taxon>eudicotyledons</taxon>
        <taxon>Gunneridae</taxon>
        <taxon>Pentapetalae</taxon>
        <taxon>rosids</taxon>
        <taxon>malvids</taxon>
        <taxon>Brassicales</taxon>
        <taxon>Brassicaceae</taxon>
        <taxon>Brassiceae</taxon>
        <taxon>Brassica</taxon>
    </lineage>
</organism>
<feature type="region of interest" description="Disordered" evidence="1">
    <location>
        <begin position="178"/>
        <end position="197"/>
    </location>
</feature>
<evidence type="ECO:0000313" key="2">
    <source>
        <dbReference type="EMBL" id="KAG5384914.1"/>
    </source>
</evidence>
<reference evidence="2 3" key="1">
    <citation type="submission" date="2021-03" db="EMBL/GenBank/DDBJ databases">
        <authorList>
            <person name="King G.J."/>
            <person name="Bancroft I."/>
            <person name="Baten A."/>
            <person name="Bloomfield J."/>
            <person name="Borpatragohain P."/>
            <person name="He Z."/>
            <person name="Irish N."/>
            <person name="Irwin J."/>
            <person name="Liu K."/>
            <person name="Mauleon R.P."/>
            <person name="Moore J."/>
            <person name="Morris R."/>
            <person name="Ostergaard L."/>
            <person name="Wang B."/>
            <person name="Wells R."/>
        </authorList>
    </citation>
    <scope>NUCLEOTIDE SEQUENCE [LARGE SCALE GENOMIC DNA]</scope>
    <source>
        <strain evidence="2">R-o-18</strain>
        <tissue evidence="2">Leaf</tissue>
    </source>
</reference>
<dbReference type="EMBL" id="JADBGQ010000008">
    <property type="protein sequence ID" value="KAG5384914.1"/>
    <property type="molecule type" value="Genomic_DNA"/>
</dbReference>
<sequence>MKLISALHPPSRLSMPLGVESGLLPSLLALLAIGSGIRPSLFSPDYLRVFSGPGGCFGVVHNFSSDLSQNCLFVAFTPLLGLDVGSDQLSVFSLFIFVFQGVGGRPGVPEKARTCLPFIEEGAVTFPKVAPFRSHPFASGGYQTSWNCQTTPGHVQNKPTRISQAPGSIPRANQPIGTHGSPTWPGHCPDPAQLPMT</sequence>
<evidence type="ECO:0000313" key="3">
    <source>
        <dbReference type="Proteomes" id="UP000823674"/>
    </source>
</evidence>
<comment type="caution">
    <text evidence="2">The sequence shown here is derived from an EMBL/GenBank/DDBJ whole genome shotgun (WGS) entry which is preliminary data.</text>
</comment>
<name>A0ABQ7LHC4_BRACM</name>
<evidence type="ECO:0000256" key="1">
    <source>
        <dbReference type="SAM" id="MobiDB-lite"/>
    </source>
</evidence>